<keyword evidence="1" id="KW-0812">Transmembrane</keyword>
<name>A0A183HYD0_9BILA</name>
<dbReference type="WBParaSite" id="OFLC_0001249301-mRNA-1">
    <property type="protein sequence ID" value="OFLC_0001249301-mRNA-1"/>
    <property type="gene ID" value="OFLC_0001249301"/>
</dbReference>
<dbReference type="AlphaFoldDB" id="A0A183HYD0"/>
<dbReference type="EMBL" id="UZAJ01039854">
    <property type="protein sequence ID" value="VDP11441.1"/>
    <property type="molecule type" value="Genomic_DNA"/>
</dbReference>
<reference evidence="4" key="1">
    <citation type="submission" date="2016-06" db="UniProtKB">
        <authorList>
            <consortium name="WormBaseParasite"/>
        </authorList>
    </citation>
    <scope>IDENTIFICATION</scope>
</reference>
<feature type="transmembrane region" description="Helical" evidence="1">
    <location>
        <begin position="190"/>
        <end position="219"/>
    </location>
</feature>
<organism evidence="4">
    <name type="scientific">Onchocerca flexuosa</name>
    <dbReference type="NCBI Taxonomy" id="387005"/>
    <lineage>
        <taxon>Eukaryota</taxon>
        <taxon>Metazoa</taxon>
        <taxon>Ecdysozoa</taxon>
        <taxon>Nematoda</taxon>
        <taxon>Chromadorea</taxon>
        <taxon>Rhabditida</taxon>
        <taxon>Spirurina</taxon>
        <taxon>Spiruromorpha</taxon>
        <taxon>Filarioidea</taxon>
        <taxon>Onchocercidae</taxon>
        <taxon>Onchocerca</taxon>
    </lineage>
</organism>
<dbReference type="Proteomes" id="UP000267606">
    <property type="component" value="Unassembled WGS sequence"/>
</dbReference>
<feature type="transmembrane region" description="Helical" evidence="1">
    <location>
        <begin position="156"/>
        <end position="183"/>
    </location>
</feature>
<keyword evidence="3" id="KW-1185">Reference proteome</keyword>
<proteinExistence type="predicted"/>
<feature type="transmembrane region" description="Helical" evidence="1">
    <location>
        <begin position="133"/>
        <end position="150"/>
    </location>
</feature>
<protein>
    <submittedName>
        <fullName evidence="4">Transmembrane protein</fullName>
    </submittedName>
</protein>
<feature type="transmembrane region" description="Helical" evidence="1">
    <location>
        <begin position="26"/>
        <end position="48"/>
    </location>
</feature>
<accession>A0A183HYD0</accession>
<evidence type="ECO:0000313" key="3">
    <source>
        <dbReference type="Proteomes" id="UP000267606"/>
    </source>
</evidence>
<reference evidence="2 3" key="2">
    <citation type="submission" date="2018-11" db="EMBL/GenBank/DDBJ databases">
        <authorList>
            <consortium name="Pathogen Informatics"/>
        </authorList>
    </citation>
    <scope>NUCLEOTIDE SEQUENCE [LARGE SCALE GENOMIC DNA]</scope>
</reference>
<evidence type="ECO:0000313" key="2">
    <source>
        <dbReference type="EMBL" id="VDP11441.1"/>
    </source>
</evidence>
<sequence length="278" mass="31138">MTENNVPLNNPTMIHLCQIPARKTGIASLCIQLIGLVMSVALTLHLILHLSGIFTTRNIKQESTEAQTMSVISLTKMNATEIRKDMDSTEKIIWVGYPASNLSGNGTIREIGSQLDLTELIQISTGVYIGRRMCILWLLSLMLLLASIKFESLDLIIMNSVLLTIVMIYAITHALFVSILFLYHKQIPWITLAITSAVVIGLTLTSIICGIALAFNIAWYKYVVYVNNNDQCQCLSMTAHLFKRHRQQRSPQGYSIPEATRHSNLPHSELAVHNFSRL</sequence>
<keyword evidence="1" id="KW-0472">Membrane</keyword>
<gene>
    <name evidence="2" type="ORF">OFLC_LOCUS12492</name>
</gene>
<evidence type="ECO:0000256" key="1">
    <source>
        <dbReference type="SAM" id="Phobius"/>
    </source>
</evidence>
<evidence type="ECO:0000313" key="4">
    <source>
        <dbReference type="WBParaSite" id="OFLC_0001249301-mRNA-1"/>
    </source>
</evidence>
<keyword evidence="1" id="KW-1133">Transmembrane helix</keyword>